<dbReference type="PROSITE" id="PS50021">
    <property type="entry name" value="CH"/>
    <property type="match status" value="1"/>
</dbReference>
<dbReference type="PANTHER" id="PTHR47385">
    <property type="entry name" value="CALPONIN"/>
    <property type="match status" value="1"/>
</dbReference>
<dbReference type="InterPro" id="IPR036872">
    <property type="entry name" value="CH_dom_sf"/>
</dbReference>
<protein>
    <submittedName>
        <fullName evidence="2">ACYPI003572 protein</fullName>
    </submittedName>
</protein>
<dbReference type="PANTHER" id="PTHR47385:SF14">
    <property type="entry name" value="TRANSGELIN"/>
    <property type="match status" value="1"/>
</dbReference>
<evidence type="ECO:0000259" key="1">
    <source>
        <dbReference type="PROSITE" id="PS50021"/>
    </source>
</evidence>
<evidence type="ECO:0000313" key="2">
    <source>
        <dbReference type="EMBL" id="BAH71165.1"/>
    </source>
</evidence>
<reference evidence="2" key="1">
    <citation type="submission" date="2009-06" db="EMBL/GenBank/DDBJ databases">
        <title>A full-length cDNA resource of the pea aphid, Acyrthosiphon pisum.</title>
        <authorList>
            <person name="Shigenobu S."/>
            <person name="Nakabachi A."/>
            <person name="Richards S."/>
        </authorList>
    </citation>
    <scope>NUCLEOTIDE SEQUENCE</scope>
    <source>
        <strain evidence="2">LSR1</strain>
        <tissue evidence="2">Whole body</tissue>
    </source>
</reference>
<dbReference type="InterPro" id="IPR050606">
    <property type="entry name" value="Calponin-like"/>
</dbReference>
<proteinExistence type="evidence at transcript level"/>
<dbReference type="FunFam" id="1.10.418.10:FF:000075">
    <property type="entry name" value="Transgelin"/>
    <property type="match status" value="1"/>
</dbReference>
<dbReference type="PRINTS" id="PR00888">
    <property type="entry name" value="SM22CALPONIN"/>
</dbReference>
<dbReference type="Gene3D" id="1.10.418.10">
    <property type="entry name" value="Calponin-like domain"/>
    <property type="match status" value="1"/>
</dbReference>
<organism evidence="2">
    <name type="scientific">Acyrthosiphon pisum</name>
    <name type="common">Pea aphid</name>
    <dbReference type="NCBI Taxonomy" id="7029"/>
    <lineage>
        <taxon>Eukaryota</taxon>
        <taxon>Metazoa</taxon>
        <taxon>Ecdysozoa</taxon>
        <taxon>Arthropoda</taxon>
        <taxon>Hexapoda</taxon>
        <taxon>Insecta</taxon>
        <taxon>Pterygota</taxon>
        <taxon>Neoptera</taxon>
        <taxon>Paraneoptera</taxon>
        <taxon>Hemiptera</taxon>
        <taxon>Sternorrhyncha</taxon>
        <taxon>Aphidomorpha</taxon>
        <taxon>Aphidoidea</taxon>
        <taxon>Aphididae</taxon>
        <taxon>Macrosiphini</taxon>
        <taxon>Acyrthosiphon</taxon>
    </lineage>
</organism>
<dbReference type="Pfam" id="PF00307">
    <property type="entry name" value="CH"/>
    <property type="match status" value="1"/>
</dbReference>
<sequence>MANNRATKSGFAAEAQRKINSKYSEELAQECLEWVSSVTGLPLNTSGDPDNFFEVLKDGQVLCQLVNTLIPGSVKKVNTSAMAFKCMENINNFLAVAVSIGVPSQETFQSVDLWERQNLNSVVICLQSLGRKAGQIRCSKYWTERSREKHSQLQRRQTQSGPNYHQSAIRIQQREQIKVVSILETQDTCKRWLVLSSITFPCPNLHTKLMPNFPISSDFINSNYTHAFQRNILNFLPCHNHSTIPVLLRIYIGIT</sequence>
<dbReference type="SUPFAM" id="SSF47576">
    <property type="entry name" value="Calponin-homology domain, CH-domain"/>
    <property type="match status" value="1"/>
</dbReference>
<accession>C4WTE5</accession>
<dbReference type="GO" id="GO:0015629">
    <property type="term" value="C:actin cytoskeleton"/>
    <property type="evidence" value="ECO:0007669"/>
    <property type="project" value="TreeGrafter"/>
</dbReference>
<name>C4WTE5_ACYPI</name>
<dbReference type="InterPro" id="IPR003096">
    <property type="entry name" value="SM22_calponin"/>
</dbReference>
<dbReference type="AlphaFoldDB" id="C4WTE5"/>
<dbReference type="OrthoDB" id="21595at2759"/>
<gene>
    <name evidence="2" type="primary">ACYPI003572</name>
</gene>
<feature type="domain" description="Calponin-homology (CH)" evidence="1">
    <location>
        <begin position="25"/>
        <end position="134"/>
    </location>
</feature>
<dbReference type="InterPro" id="IPR001715">
    <property type="entry name" value="CH_dom"/>
</dbReference>
<dbReference type="GO" id="GO:0051015">
    <property type="term" value="F:actin filament binding"/>
    <property type="evidence" value="ECO:0007669"/>
    <property type="project" value="TreeGrafter"/>
</dbReference>
<dbReference type="EMBL" id="AK340580">
    <property type="protein sequence ID" value="BAH71165.1"/>
    <property type="molecule type" value="mRNA"/>
</dbReference>
<dbReference type="GO" id="GO:0007015">
    <property type="term" value="P:actin filament organization"/>
    <property type="evidence" value="ECO:0007669"/>
    <property type="project" value="TreeGrafter"/>
</dbReference>
<dbReference type="SMART" id="SM00033">
    <property type="entry name" value="CH"/>
    <property type="match status" value="1"/>
</dbReference>